<gene>
    <name evidence="3" type="ORF">GCM10010170_001250</name>
</gene>
<dbReference type="InterPro" id="IPR025406">
    <property type="entry name" value="DUF4132"/>
</dbReference>
<feature type="domain" description="DUF4132" evidence="2">
    <location>
        <begin position="832"/>
        <end position="1010"/>
    </location>
</feature>
<evidence type="ECO:0000256" key="1">
    <source>
        <dbReference type="SAM" id="MobiDB-lite"/>
    </source>
</evidence>
<dbReference type="Proteomes" id="UP001501444">
    <property type="component" value="Unassembled WGS sequence"/>
</dbReference>
<dbReference type="Pfam" id="PF13569">
    <property type="entry name" value="DUF4132"/>
    <property type="match status" value="1"/>
</dbReference>
<dbReference type="EMBL" id="BAAARV010000003">
    <property type="protein sequence ID" value="GAA2326451.1"/>
    <property type="molecule type" value="Genomic_DNA"/>
</dbReference>
<comment type="caution">
    <text evidence="3">The sequence shown here is derived from an EMBL/GenBank/DDBJ whole genome shotgun (WGS) entry which is preliminary data.</text>
</comment>
<organism evidence="3 4">
    <name type="scientific">Dactylosporangium salmoneum</name>
    <dbReference type="NCBI Taxonomy" id="53361"/>
    <lineage>
        <taxon>Bacteria</taxon>
        <taxon>Bacillati</taxon>
        <taxon>Actinomycetota</taxon>
        <taxon>Actinomycetes</taxon>
        <taxon>Micromonosporales</taxon>
        <taxon>Micromonosporaceae</taxon>
        <taxon>Dactylosporangium</taxon>
    </lineage>
</organism>
<sequence>MPAAWHKTFVPRRGGTPGPALKPQRDRGAELLTAAKRTIEARLNNPDSDPELVAAAEAYLADPEGGPAMGAGAVVALVNRHLAWPHQEQAPWLADALIVERGPVFAAEAMVHSTGLDSGDHWHNARQIPPRLIRNPEHGTGWSYFPHFAGQAGQVRAHLAVAPDEVYAQAVDALSALRGAVKWRAAAAFMLPTQAAWVDEACAEAATRGDAYAAELMWRSAGTAAQLALVQPLLRAGIYWAGREASGIPTAVDGLGAAVLPALLHSLDHDHSDVEARQRLLATIAVLPSDEAFAALVERLDRRHVPLATLDAVRRFPRRALRVLAAADPANKPAADLLRMHVHTARDVVDEELPSLAPDARARVEAVIAEGAGAPEAPASALPEVLVSPPWTTRGPKAKPLVVAGLAFDGEPELRWLDGEREAWAVPPVLREPWWRLEVGIEEAVAQFRAGTLAGQHQVTLMLTAPDDVVADLLPGWRPARVWDAARWLPPLIARHGLAALGAAVHVAEKVPAANTGMLLPLASPAVAAHFATTAVRLKALRAGTLAWVERHPGYAARALAPAALGKPGPARRGAEDVLRLAAARHRDALLEAAEDSHGPQAREALTALLGADPLRLLPAKIPDLAAWAEPALMPRILLADGSGALGPDATRHVCTMLAISKPDEVYPGVAIVREACDPRSLAEFAWAMFTTWQSVGAPPKEAWPLHALRWFGDDDTVRRLAPIIRAWPGEGGHAKAVTGLDILAEIGTDIALMHLHGIAQRVKFKALKERAAEKIDEVAAGLGLSAEQLADRLVPDFGLDARGTLTLDYGPRQFVVGFDEQLRPYVTDPSGARRKDLPKPGARDDQRLAPEAYKAFAALKKDVRTVAADQIRRLETAMLTERTWPAADLRAYLVEHPLVGHITRRLVWSADGLTFRVAEDLTLADAEDEAVTLPPDATVRLVHPVRLTAGELAAWSGVFADYEILQPFPQLGRAVHALTPDELGETTLERFGGHDHPTTTLLGLERRGWHRGEPMDAGVQNWLWKPTLDGGAIVADLDPGIPIGALDISPTQRIRAIWLNTAPGGSWRPRQLTRTFATLDPLDASEMLRDLTDALAR</sequence>
<evidence type="ECO:0000259" key="2">
    <source>
        <dbReference type="Pfam" id="PF13569"/>
    </source>
</evidence>
<keyword evidence="4" id="KW-1185">Reference proteome</keyword>
<accession>A0ABP5SBK8</accession>
<proteinExistence type="predicted"/>
<name>A0ABP5SBK8_9ACTN</name>
<evidence type="ECO:0000313" key="4">
    <source>
        <dbReference type="Proteomes" id="UP001501444"/>
    </source>
</evidence>
<protein>
    <recommendedName>
        <fullName evidence="2">DUF4132 domain-containing protein</fullName>
    </recommendedName>
</protein>
<feature type="region of interest" description="Disordered" evidence="1">
    <location>
        <begin position="1"/>
        <end position="25"/>
    </location>
</feature>
<reference evidence="4" key="1">
    <citation type="journal article" date="2019" name="Int. J. Syst. Evol. Microbiol.">
        <title>The Global Catalogue of Microorganisms (GCM) 10K type strain sequencing project: providing services to taxonomists for standard genome sequencing and annotation.</title>
        <authorList>
            <consortium name="The Broad Institute Genomics Platform"/>
            <consortium name="The Broad Institute Genome Sequencing Center for Infectious Disease"/>
            <person name="Wu L."/>
            <person name="Ma J."/>
        </authorList>
    </citation>
    <scope>NUCLEOTIDE SEQUENCE [LARGE SCALE GENOMIC DNA]</scope>
    <source>
        <strain evidence="4">JCM 3272</strain>
    </source>
</reference>
<evidence type="ECO:0000313" key="3">
    <source>
        <dbReference type="EMBL" id="GAA2326451.1"/>
    </source>
</evidence>